<sequence>MPCRLVIRSNNTVKGQLRGLQRDYKVITFQAQEIELEAQTEELTSPCYVAEADNNRFEKLSNGLKTRCTALADETAEIKALHKQIRSLPGSGLKN</sequence>
<dbReference type="Proteomes" id="UP000053989">
    <property type="component" value="Unassembled WGS sequence"/>
</dbReference>
<proteinExistence type="predicted"/>
<accession>A0A0C3ACQ4</accession>
<gene>
    <name evidence="1" type="ORF">SCLCIDRAFT_1214803</name>
</gene>
<keyword evidence="2" id="KW-1185">Reference proteome</keyword>
<dbReference type="InParanoid" id="A0A0C3ACQ4"/>
<dbReference type="OrthoDB" id="2681654at2759"/>
<reference evidence="2" key="2">
    <citation type="submission" date="2015-01" db="EMBL/GenBank/DDBJ databases">
        <title>Evolutionary Origins and Diversification of the Mycorrhizal Mutualists.</title>
        <authorList>
            <consortium name="DOE Joint Genome Institute"/>
            <consortium name="Mycorrhizal Genomics Consortium"/>
            <person name="Kohler A."/>
            <person name="Kuo A."/>
            <person name="Nagy L.G."/>
            <person name="Floudas D."/>
            <person name="Copeland A."/>
            <person name="Barry K.W."/>
            <person name="Cichocki N."/>
            <person name="Veneault-Fourrey C."/>
            <person name="LaButti K."/>
            <person name="Lindquist E.A."/>
            <person name="Lipzen A."/>
            <person name="Lundell T."/>
            <person name="Morin E."/>
            <person name="Murat C."/>
            <person name="Riley R."/>
            <person name="Ohm R."/>
            <person name="Sun H."/>
            <person name="Tunlid A."/>
            <person name="Henrissat B."/>
            <person name="Grigoriev I.V."/>
            <person name="Hibbett D.S."/>
            <person name="Martin F."/>
        </authorList>
    </citation>
    <scope>NUCLEOTIDE SEQUENCE [LARGE SCALE GENOMIC DNA]</scope>
    <source>
        <strain evidence="2">Foug A</strain>
    </source>
</reference>
<evidence type="ECO:0000313" key="2">
    <source>
        <dbReference type="Proteomes" id="UP000053989"/>
    </source>
</evidence>
<dbReference type="HOGENOM" id="CLU_2374035_0_0_1"/>
<evidence type="ECO:0000313" key="1">
    <source>
        <dbReference type="EMBL" id="KIM62702.1"/>
    </source>
</evidence>
<dbReference type="AlphaFoldDB" id="A0A0C3ACQ4"/>
<reference evidence="1 2" key="1">
    <citation type="submission" date="2014-04" db="EMBL/GenBank/DDBJ databases">
        <authorList>
            <consortium name="DOE Joint Genome Institute"/>
            <person name="Kuo A."/>
            <person name="Kohler A."/>
            <person name="Nagy L.G."/>
            <person name="Floudas D."/>
            <person name="Copeland A."/>
            <person name="Barry K.W."/>
            <person name="Cichocki N."/>
            <person name="Veneault-Fourrey C."/>
            <person name="LaButti K."/>
            <person name="Lindquist E.A."/>
            <person name="Lipzen A."/>
            <person name="Lundell T."/>
            <person name="Morin E."/>
            <person name="Murat C."/>
            <person name="Sun H."/>
            <person name="Tunlid A."/>
            <person name="Henrissat B."/>
            <person name="Grigoriev I.V."/>
            <person name="Hibbett D.S."/>
            <person name="Martin F."/>
            <person name="Nordberg H.P."/>
            <person name="Cantor M.N."/>
            <person name="Hua S.X."/>
        </authorList>
    </citation>
    <scope>NUCLEOTIDE SEQUENCE [LARGE SCALE GENOMIC DNA]</scope>
    <source>
        <strain evidence="1 2">Foug A</strain>
    </source>
</reference>
<protein>
    <submittedName>
        <fullName evidence="1">Uncharacterized protein</fullName>
    </submittedName>
</protein>
<name>A0A0C3ACQ4_9AGAM</name>
<organism evidence="1 2">
    <name type="scientific">Scleroderma citrinum Foug A</name>
    <dbReference type="NCBI Taxonomy" id="1036808"/>
    <lineage>
        <taxon>Eukaryota</taxon>
        <taxon>Fungi</taxon>
        <taxon>Dikarya</taxon>
        <taxon>Basidiomycota</taxon>
        <taxon>Agaricomycotina</taxon>
        <taxon>Agaricomycetes</taxon>
        <taxon>Agaricomycetidae</taxon>
        <taxon>Boletales</taxon>
        <taxon>Sclerodermatineae</taxon>
        <taxon>Sclerodermataceae</taxon>
        <taxon>Scleroderma</taxon>
    </lineage>
</organism>
<dbReference type="EMBL" id="KN822040">
    <property type="protein sequence ID" value="KIM62702.1"/>
    <property type="molecule type" value="Genomic_DNA"/>
</dbReference>